<dbReference type="EMBL" id="GBRH01191635">
    <property type="protein sequence ID" value="JAE06261.1"/>
    <property type="molecule type" value="Transcribed_RNA"/>
</dbReference>
<reference evidence="1" key="2">
    <citation type="journal article" date="2015" name="Data Brief">
        <title>Shoot transcriptome of the giant reed, Arundo donax.</title>
        <authorList>
            <person name="Barrero R.A."/>
            <person name="Guerrero F.D."/>
            <person name="Moolhuijzen P."/>
            <person name="Goolsby J.A."/>
            <person name="Tidwell J."/>
            <person name="Bellgard S.E."/>
            <person name="Bellgard M.I."/>
        </authorList>
    </citation>
    <scope>NUCLEOTIDE SEQUENCE</scope>
    <source>
        <tissue evidence="1">Shoot tissue taken approximately 20 cm above the soil surface</tissue>
    </source>
</reference>
<reference evidence="1" key="1">
    <citation type="submission" date="2014-09" db="EMBL/GenBank/DDBJ databases">
        <authorList>
            <person name="Magalhaes I.L.F."/>
            <person name="Oliveira U."/>
            <person name="Santos F.R."/>
            <person name="Vidigal T.H.D.A."/>
            <person name="Brescovit A.D."/>
            <person name="Santos A.J."/>
        </authorList>
    </citation>
    <scope>NUCLEOTIDE SEQUENCE</scope>
    <source>
        <tissue evidence="1">Shoot tissue taken approximately 20 cm above the soil surface</tissue>
    </source>
</reference>
<name>A0A0A9F7Z3_ARUDO</name>
<sequence>MAFRLPKLTYTTDLAGCASSHPM</sequence>
<protein>
    <submittedName>
        <fullName evidence="1">Uncharacterized protein</fullName>
    </submittedName>
</protein>
<dbReference type="AlphaFoldDB" id="A0A0A9F7Z3"/>
<proteinExistence type="predicted"/>
<evidence type="ECO:0000313" key="1">
    <source>
        <dbReference type="EMBL" id="JAE06261.1"/>
    </source>
</evidence>
<organism evidence="1">
    <name type="scientific">Arundo donax</name>
    <name type="common">Giant reed</name>
    <name type="synonym">Donax arundinaceus</name>
    <dbReference type="NCBI Taxonomy" id="35708"/>
    <lineage>
        <taxon>Eukaryota</taxon>
        <taxon>Viridiplantae</taxon>
        <taxon>Streptophyta</taxon>
        <taxon>Embryophyta</taxon>
        <taxon>Tracheophyta</taxon>
        <taxon>Spermatophyta</taxon>
        <taxon>Magnoliopsida</taxon>
        <taxon>Liliopsida</taxon>
        <taxon>Poales</taxon>
        <taxon>Poaceae</taxon>
        <taxon>PACMAD clade</taxon>
        <taxon>Arundinoideae</taxon>
        <taxon>Arundineae</taxon>
        <taxon>Arundo</taxon>
    </lineage>
</organism>
<accession>A0A0A9F7Z3</accession>